<proteinExistence type="predicted"/>
<evidence type="ECO:0000313" key="1">
    <source>
        <dbReference type="EMBL" id="PJC81327.1"/>
    </source>
</evidence>
<reference evidence="2" key="1">
    <citation type="submission" date="2017-09" db="EMBL/GenBank/DDBJ databases">
        <title>Depth-based differentiation of microbial function through sediment-hosted aquifers and enrichment of novel symbionts in the deep terrestrial subsurface.</title>
        <authorList>
            <person name="Probst A.J."/>
            <person name="Ladd B."/>
            <person name="Jarett J.K."/>
            <person name="Geller-Mcgrath D.E."/>
            <person name="Sieber C.M.K."/>
            <person name="Emerson J.B."/>
            <person name="Anantharaman K."/>
            <person name="Thomas B.C."/>
            <person name="Malmstrom R."/>
            <person name="Stieglmeier M."/>
            <person name="Klingl A."/>
            <person name="Woyke T."/>
            <person name="Ryan C.M."/>
            <person name="Banfield J.F."/>
        </authorList>
    </citation>
    <scope>NUCLEOTIDE SEQUENCE [LARGE SCALE GENOMIC DNA]</scope>
</reference>
<dbReference type="Proteomes" id="UP000229370">
    <property type="component" value="Unassembled WGS sequence"/>
</dbReference>
<sequence>MKTDEIGLTYNIRIKILHAVPVKENVETWRIIISFISDYPENNKLVKEYFVWVTGEYLEDKAKLSADMNNARKFALSFTKKRFEESDNQIPVENGVFCSNEEGIVIVDPKFFVHPKEKP</sequence>
<comment type="caution">
    <text evidence="1">The sequence shown here is derived from an EMBL/GenBank/DDBJ whole genome shotgun (WGS) entry which is preliminary data.</text>
</comment>
<name>A0A2M8GLA4_9BACT</name>
<protein>
    <submittedName>
        <fullName evidence="1">Uncharacterized protein</fullName>
    </submittedName>
</protein>
<dbReference type="EMBL" id="PFQK01000091">
    <property type="protein sequence ID" value="PJC81327.1"/>
    <property type="molecule type" value="Genomic_DNA"/>
</dbReference>
<organism evidence="1 2">
    <name type="scientific">Candidatus Roizmanbacteria bacterium CG_4_8_14_3_um_filter_36_10</name>
    <dbReference type="NCBI Taxonomy" id="1974834"/>
    <lineage>
        <taxon>Bacteria</taxon>
        <taxon>Candidatus Roizmaniibacteriota</taxon>
    </lineage>
</organism>
<dbReference type="AlphaFoldDB" id="A0A2M8GLA4"/>
<accession>A0A2M8GLA4</accession>
<evidence type="ECO:0000313" key="2">
    <source>
        <dbReference type="Proteomes" id="UP000229370"/>
    </source>
</evidence>
<gene>
    <name evidence="1" type="ORF">CO007_05365</name>
</gene>